<dbReference type="PROSITE" id="PS50110">
    <property type="entry name" value="RESPONSE_REGULATORY"/>
    <property type="match status" value="1"/>
</dbReference>
<organism evidence="7 8">
    <name type="scientific">Chitinophaga cymbidii</name>
    <dbReference type="NCBI Taxonomy" id="1096750"/>
    <lineage>
        <taxon>Bacteria</taxon>
        <taxon>Pseudomonadati</taxon>
        <taxon>Bacteroidota</taxon>
        <taxon>Chitinophagia</taxon>
        <taxon>Chitinophagales</taxon>
        <taxon>Chitinophagaceae</taxon>
        <taxon>Chitinophaga</taxon>
    </lineage>
</organism>
<dbReference type="InterPro" id="IPR036388">
    <property type="entry name" value="WH-like_DNA-bd_sf"/>
</dbReference>
<dbReference type="GO" id="GO:0003677">
    <property type="term" value="F:DNA binding"/>
    <property type="evidence" value="ECO:0007669"/>
    <property type="project" value="UniProtKB-KW"/>
</dbReference>
<dbReference type="SUPFAM" id="SSF52172">
    <property type="entry name" value="CheY-like"/>
    <property type="match status" value="1"/>
</dbReference>
<dbReference type="PANTHER" id="PTHR44688:SF16">
    <property type="entry name" value="DNA-BINDING TRANSCRIPTIONAL ACTIVATOR DEVR_DOSR"/>
    <property type="match status" value="1"/>
</dbReference>
<keyword evidence="1" id="KW-0805">Transcription regulation</keyword>
<sequence length="197" mass="21806">MSTNATILIVEDELITAESIAELLIQEDYEIAGISPTAAGALDLCEEKRPHVVICDINIKGPINGLELAKQLKRLYQCEVIFLTAYTDAATIQAAATAEPVMYVVKPFSDAQLLVAVQMAFHKFYYKGSAGAPVSGKVQLSDREMEVVQLVAQGLSSKQIAKRLFISEETVKTHRRRMLHRNNIANFPQLIYQLGLK</sequence>
<dbReference type="Pfam" id="PF00196">
    <property type="entry name" value="GerE"/>
    <property type="match status" value="1"/>
</dbReference>
<protein>
    <recommendedName>
        <fullName evidence="9">DNA-binding response regulator</fullName>
    </recommendedName>
</protein>
<evidence type="ECO:0000256" key="2">
    <source>
        <dbReference type="ARBA" id="ARBA00023125"/>
    </source>
</evidence>
<dbReference type="OrthoDB" id="965844at2"/>
<keyword evidence="8" id="KW-1185">Reference proteome</keyword>
<dbReference type="EMBL" id="BKAU01000001">
    <property type="protein sequence ID" value="GEP93819.1"/>
    <property type="molecule type" value="Genomic_DNA"/>
</dbReference>
<dbReference type="AlphaFoldDB" id="A0A512RDP9"/>
<dbReference type="Proteomes" id="UP000321436">
    <property type="component" value="Unassembled WGS sequence"/>
</dbReference>
<dbReference type="PANTHER" id="PTHR44688">
    <property type="entry name" value="DNA-BINDING TRANSCRIPTIONAL ACTIVATOR DEVR_DOSR"/>
    <property type="match status" value="1"/>
</dbReference>
<feature type="domain" description="HTH luxR-type" evidence="5">
    <location>
        <begin position="133"/>
        <end position="197"/>
    </location>
</feature>
<evidence type="ECO:0000259" key="6">
    <source>
        <dbReference type="PROSITE" id="PS50110"/>
    </source>
</evidence>
<dbReference type="Gene3D" id="3.40.50.2300">
    <property type="match status" value="1"/>
</dbReference>
<dbReference type="InterPro" id="IPR000792">
    <property type="entry name" value="Tscrpt_reg_LuxR_C"/>
</dbReference>
<dbReference type="PROSITE" id="PS50043">
    <property type="entry name" value="HTH_LUXR_2"/>
    <property type="match status" value="1"/>
</dbReference>
<evidence type="ECO:0000313" key="7">
    <source>
        <dbReference type="EMBL" id="GEP93819.1"/>
    </source>
</evidence>
<accession>A0A512RDP9</accession>
<dbReference type="Gene3D" id="1.10.10.10">
    <property type="entry name" value="Winged helix-like DNA-binding domain superfamily/Winged helix DNA-binding domain"/>
    <property type="match status" value="1"/>
</dbReference>
<dbReference type="SMART" id="SM00448">
    <property type="entry name" value="REC"/>
    <property type="match status" value="1"/>
</dbReference>
<name>A0A512RDP9_9BACT</name>
<evidence type="ECO:0000259" key="5">
    <source>
        <dbReference type="PROSITE" id="PS50043"/>
    </source>
</evidence>
<keyword evidence="3" id="KW-0804">Transcription</keyword>
<evidence type="ECO:0000256" key="3">
    <source>
        <dbReference type="ARBA" id="ARBA00023163"/>
    </source>
</evidence>
<feature type="modified residue" description="4-aspartylphosphate" evidence="4">
    <location>
        <position position="56"/>
    </location>
</feature>
<reference evidence="7 8" key="1">
    <citation type="submission" date="2019-07" db="EMBL/GenBank/DDBJ databases">
        <title>Whole genome shotgun sequence of Chitinophaga cymbidii NBRC 109752.</title>
        <authorList>
            <person name="Hosoyama A."/>
            <person name="Uohara A."/>
            <person name="Ohji S."/>
            <person name="Ichikawa N."/>
        </authorList>
    </citation>
    <scope>NUCLEOTIDE SEQUENCE [LARGE SCALE GENOMIC DNA]</scope>
    <source>
        <strain evidence="7 8">NBRC 109752</strain>
    </source>
</reference>
<feature type="domain" description="Response regulatory" evidence="6">
    <location>
        <begin position="6"/>
        <end position="121"/>
    </location>
</feature>
<dbReference type="SMART" id="SM00421">
    <property type="entry name" value="HTH_LUXR"/>
    <property type="match status" value="1"/>
</dbReference>
<keyword evidence="2" id="KW-0238">DNA-binding</keyword>
<proteinExistence type="predicted"/>
<evidence type="ECO:0000256" key="1">
    <source>
        <dbReference type="ARBA" id="ARBA00023015"/>
    </source>
</evidence>
<evidence type="ECO:0000256" key="4">
    <source>
        <dbReference type="PROSITE-ProRule" id="PRU00169"/>
    </source>
</evidence>
<dbReference type="CDD" id="cd06170">
    <property type="entry name" value="LuxR_C_like"/>
    <property type="match status" value="1"/>
</dbReference>
<comment type="caution">
    <text evidence="7">The sequence shown here is derived from an EMBL/GenBank/DDBJ whole genome shotgun (WGS) entry which is preliminary data.</text>
</comment>
<dbReference type="InterPro" id="IPR011006">
    <property type="entry name" value="CheY-like_superfamily"/>
</dbReference>
<dbReference type="PRINTS" id="PR00038">
    <property type="entry name" value="HTHLUXR"/>
</dbReference>
<dbReference type="GO" id="GO:0000160">
    <property type="term" value="P:phosphorelay signal transduction system"/>
    <property type="evidence" value="ECO:0007669"/>
    <property type="project" value="InterPro"/>
</dbReference>
<evidence type="ECO:0008006" key="9">
    <source>
        <dbReference type="Google" id="ProtNLM"/>
    </source>
</evidence>
<dbReference type="RefSeq" id="WP_146857327.1">
    <property type="nucleotide sequence ID" value="NZ_BKAU01000001.1"/>
</dbReference>
<dbReference type="GO" id="GO:0006355">
    <property type="term" value="P:regulation of DNA-templated transcription"/>
    <property type="evidence" value="ECO:0007669"/>
    <property type="project" value="InterPro"/>
</dbReference>
<dbReference type="Pfam" id="PF00072">
    <property type="entry name" value="Response_reg"/>
    <property type="match status" value="1"/>
</dbReference>
<keyword evidence="4" id="KW-0597">Phosphoprotein</keyword>
<dbReference type="InterPro" id="IPR001789">
    <property type="entry name" value="Sig_transdc_resp-reg_receiver"/>
</dbReference>
<evidence type="ECO:0000313" key="8">
    <source>
        <dbReference type="Proteomes" id="UP000321436"/>
    </source>
</evidence>
<gene>
    <name evidence="7" type="ORF">CCY01nite_00790</name>
</gene>
<dbReference type="PROSITE" id="PS00622">
    <property type="entry name" value="HTH_LUXR_1"/>
    <property type="match status" value="1"/>
</dbReference>